<sequence length="39" mass="4345">MKAESPRIIQIFAPVMILYGFFAQASRMTKGDGLQLSVE</sequence>
<dbReference type="HOGENOM" id="CLU_3316631_0_0_6"/>
<organism evidence="2 3">
    <name type="scientific">Salmonella enterica subsp. enterica serovar Cubana str. 76814</name>
    <dbReference type="NCBI Taxonomy" id="1192560"/>
    <lineage>
        <taxon>Bacteria</taxon>
        <taxon>Pseudomonadati</taxon>
        <taxon>Pseudomonadota</taxon>
        <taxon>Gammaproteobacteria</taxon>
        <taxon>Enterobacterales</taxon>
        <taxon>Enterobacteriaceae</taxon>
        <taxon>Salmonella</taxon>
    </lineage>
</organism>
<dbReference type="Proteomes" id="UP000018534">
    <property type="component" value="Unassembled WGS sequence"/>
</dbReference>
<name>V7IV05_SALET</name>
<comment type="caution">
    <text evidence="2">The sequence shown here is derived from an EMBL/GenBank/DDBJ whole genome shotgun (WGS) entry which is preliminary data.</text>
</comment>
<proteinExistence type="predicted"/>
<protein>
    <submittedName>
        <fullName evidence="2">Uncharacterized protein</fullName>
    </submittedName>
</protein>
<gene>
    <name evidence="2" type="ORF">A628_00829</name>
</gene>
<evidence type="ECO:0000256" key="1">
    <source>
        <dbReference type="SAM" id="Phobius"/>
    </source>
</evidence>
<evidence type="ECO:0000313" key="2">
    <source>
        <dbReference type="EMBL" id="ETA89106.1"/>
    </source>
</evidence>
<dbReference type="EMBL" id="AZGR01000016">
    <property type="protein sequence ID" value="ETA89106.1"/>
    <property type="molecule type" value="Genomic_DNA"/>
</dbReference>
<evidence type="ECO:0000313" key="3">
    <source>
        <dbReference type="Proteomes" id="UP000018534"/>
    </source>
</evidence>
<keyword evidence="1" id="KW-0812">Transmembrane</keyword>
<keyword evidence="1" id="KW-0472">Membrane</keyword>
<keyword evidence="1" id="KW-1133">Transmembrane helix</keyword>
<reference evidence="2 3" key="1">
    <citation type="journal article" date="2014" name="Genome Announc.">
        <title>Whole-Genome Sequencing of Salmonella enterica subsp. enterica Serovar Cubana Strains Isolated from Agricultural Sources.</title>
        <authorList>
            <person name="Benahmed F.H."/>
            <person name="Gopinath G.R."/>
            <person name="Wang H."/>
            <person name="Jean-Gilles Beaubrun J."/>
            <person name="Grim C."/>
            <person name="Cheng C.M."/>
            <person name="McClelland M."/>
            <person name="Ayers S."/>
            <person name="Abbott J."/>
            <person name="Desai P."/>
            <person name="Frye J.G."/>
            <person name="Weinstock G."/>
            <person name="Hammack T.S."/>
            <person name="Hanes D.E."/>
            <person name="Rasmussen M.A."/>
            <person name="Davidson M.K."/>
        </authorList>
    </citation>
    <scope>NUCLEOTIDE SEQUENCE [LARGE SCALE GENOMIC DNA]</scope>
    <source>
        <strain evidence="2">76814</strain>
    </source>
</reference>
<dbReference type="AlphaFoldDB" id="V7IV05"/>
<accession>V7IV05</accession>
<feature type="transmembrane region" description="Helical" evidence="1">
    <location>
        <begin position="6"/>
        <end position="23"/>
    </location>
</feature>